<dbReference type="EMBL" id="SNRW01003243">
    <property type="protein sequence ID" value="KAA6390361.1"/>
    <property type="molecule type" value="Genomic_DNA"/>
</dbReference>
<name>A0A5J4W5Z7_9EUKA</name>
<protein>
    <submittedName>
        <fullName evidence="1">Uncharacterized protein</fullName>
    </submittedName>
</protein>
<proteinExistence type="predicted"/>
<dbReference type="Proteomes" id="UP000324800">
    <property type="component" value="Unassembled WGS sequence"/>
</dbReference>
<accession>A0A5J4W5Z7</accession>
<comment type="caution">
    <text evidence="1">The sequence shown here is derived from an EMBL/GenBank/DDBJ whole genome shotgun (WGS) entry which is preliminary data.</text>
</comment>
<organism evidence="1 2">
    <name type="scientific">Streblomastix strix</name>
    <dbReference type="NCBI Taxonomy" id="222440"/>
    <lineage>
        <taxon>Eukaryota</taxon>
        <taxon>Metamonada</taxon>
        <taxon>Preaxostyla</taxon>
        <taxon>Oxymonadida</taxon>
        <taxon>Streblomastigidae</taxon>
        <taxon>Streblomastix</taxon>
    </lineage>
</organism>
<evidence type="ECO:0000313" key="2">
    <source>
        <dbReference type="Proteomes" id="UP000324800"/>
    </source>
</evidence>
<sequence>MEELIQQDVRLRNPLKCNLVPFVVQAIITSNASQDGLGTTLMLENNKFAAQITNKCYSTMTNNAREMLTILLVPRTFKKGVVTVSIIKFQFESWTIRGEIIGAGFLNRYREFKIQLTISYNVEQIELMPEIDAFAIDYNVKTEKKHQLEEETSGNCD</sequence>
<reference evidence="1 2" key="1">
    <citation type="submission" date="2019-03" db="EMBL/GenBank/DDBJ databases">
        <title>Single cell metagenomics reveals metabolic interactions within the superorganism composed of flagellate Streblomastix strix and complex community of Bacteroidetes bacteria on its surface.</title>
        <authorList>
            <person name="Treitli S.C."/>
            <person name="Kolisko M."/>
            <person name="Husnik F."/>
            <person name="Keeling P."/>
            <person name="Hampl V."/>
        </authorList>
    </citation>
    <scope>NUCLEOTIDE SEQUENCE [LARGE SCALE GENOMIC DNA]</scope>
    <source>
        <strain evidence="1">ST1C</strain>
    </source>
</reference>
<evidence type="ECO:0000313" key="1">
    <source>
        <dbReference type="EMBL" id="KAA6390361.1"/>
    </source>
</evidence>
<dbReference type="AlphaFoldDB" id="A0A5J4W5Z7"/>
<gene>
    <name evidence="1" type="ORF">EZS28_014111</name>
</gene>